<protein>
    <submittedName>
        <fullName evidence="1">Uncharacterized protein</fullName>
    </submittedName>
</protein>
<dbReference type="Proteomes" id="UP000007802">
    <property type="component" value="Unassembled WGS sequence"/>
</dbReference>
<proteinExistence type="predicted"/>
<gene>
    <name evidence="1" type="ORF">BDDG_12412</name>
</gene>
<sequence length="141" mass="16004">REDKETVRLCKLNSAVFQAELRYITEEKLQIRLLRAAISEIKLFSRFSLNDHTGSYITVLTEEENDVITAVKRVEKELNIDELISRRDNTSLQGMATITAAARDIEEEDVIMRAVLLQLIDTAVFIFNLAFLTVMEAAAAL</sequence>
<dbReference type="OrthoDB" id="4190693at2759"/>
<evidence type="ECO:0000313" key="1">
    <source>
        <dbReference type="EMBL" id="KMW67887.1"/>
    </source>
</evidence>
<name>A0A0J9EPD2_AJEDA</name>
<dbReference type="AlphaFoldDB" id="A0A0J9EPD2"/>
<feature type="non-terminal residue" evidence="1">
    <location>
        <position position="1"/>
    </location>
</feature>
<reference evidence="1" key="1">
    <citation type="submission" date="2010-03" db="EMBL/GenBank/DDBJ databases">
        <title>Annotation of Blastomyces dermatitidis strain ATCC 18188.</title>
        <authorList>
            <consortium name="The Broad Institute Genome Sequencing Platform"/>
            <consortium name="Broad Institute Genome Sequencing Center for Infectious Disease."/>
            <person name="Cuomo C."/>
            <person name="Klein B."/>
            <person name="Sullivan T."/>
            <person name="Heitman J."/>
            <person name="Young S."/>
            <person name="Zeng Q."/>
            <person name="Gargeya S."/>
            <person name="Alvarado L."/>
            <person name="Berlin A.M."/>
            <person name="Chapman S.B."/>
            <person name="Chen Z."/>
            <person name="Freedman E."/>
            <person name="Gellesch M."/>
            <person name="Goldberg J."/>
            <person name="Griggs A."/>
            <person name="Gujja S."/>
            <person name="Heilman E."/>
            <person name="Heiman D."/>
            <person name="Howarth C."/>
            <person name="Mehta T."/>
            <person name="Neiman D."/>
            <person name="Pearson M."/>
            <person name="Roberts A."/>
            <person name="Saif S."/>
            <person name="Shea T."/>
            <person name="Shenoy N."/>
            <person name="Sisk P."/>
            <person name="Stolte C."/>
            <person name="Sykes S."/>
            <person name="White J."/>
            <person name="Yandava C."/>
            <person name="Haas B."/>
            <person name="Nusbaum C."/>
            <person name="Birren B."/>
        </authorList>
    </citation>
    <scope>NUCLEOTIDE SEQUENCE</scope>
    <source>
        <strain evidence="1">ATCC 18188</strain>
    </source>
</reference>
<accession>A0A0J9EPD2</accession>
<dbReference type="EMBL" id="GG749438">
    <property type="protein sequence ID" value="KMW67887.1"/>
    <property type="molecule type" value="Genomic_DNA"/>
</dbReference>
<organism evidence="1">
    <name type="scientific">Ajellomyces dermatitidis (strain ATCC 18188 / CBS 674.68)</name>
    <name type="common">Blastomyces dermatitidis</name>
    <dbReference type="NCBI Taxonomy" id="653446"/>
    <lineage>
        <taxon>Eukaryota</taxon>
        <taxon>Fungi</taxon>
        <taxon>Dikarya</taxon>
        <taxon>Ascomycota</taxon>
        <taxon>Pezizomycotina</taxon>
        <taxon>Eurotiomycetes</taxon>
        <taxon>Eurotiomycetidae</taxon>
        <taxon>Onygenales</taxon>
        <taxon>Ajellomycetaceae</taxon>
        <taxon>Blastomyces</taxon>
    </lineage>
</organism>